<evidence type="ECO:0008006" key="3">
    <source>
        <dbReference type="Google" id="ProtNLM"/>
    </source>
</evidence>
<keyword evidence="2" id="KW-1185">Reference proteome</keyword>
<dbReference type="AlphaFoldDB" id="A0A517Z3L1"/>
<protein>
    <recommendedName>
        <fullName evidence="3">50S ribosomal protein L40e</fullName>
    </recommendedName>
</protein>
<reference evidence="1 2" key="1">
    <citation type="submission" date="2019-02" db="EMBL/GenBank/DDBJ databases">
        <title>Deep-cultivation of Planctomycetes and their phenomic and genomic characterization uncovers novel biology.</title>
        <authorList>
            <person name="Wiegand S."/>
            <person name="Jogler M."/>
            <person name="Boedeker C."/>
            <person name="Pinto D."/>
            <person name="Vollmers J."/>
            <person name="Rivas-Marin E."/>
            <person name="Kohn T."/>
            <person name="Peeters S.H."/>
            <person name="Heuer A."/>
            <person name="Rast P."/>
            <person name="Oberbeckmann S."/>
            <person name="Bunk B."/>
            <person name="Jeske O."/>
            <person name="Meyerdierks A."/>
            <person name="Storesund J.E."/>
            <person name="Kallscheuer N."/>
            <person name="Luecker S."/>
            <person name="Lage O.M."/>
            <person name="Pohl T."/>
            <person name="Merkel B.J."/>
            <person name="Hornburger P."/>
            <person name="Mueller R.-W."/>
            <person name="Bruemmer F."/>
            <person name="Labrenz M."/>
            <person name="Spormann A.M."/>
            <person name="Op den Camp H."/>
            <person name="Overmann J."/>
            <person name="Amann R."/>
            <person name="Jetten M.S.M."/>
            <person name="Mascher T."/>
            <person name="Medema M.H."/>
            <person name="Devos D.P."/>
            <person name="Kaster A.-K."/>
            <person name="Ovreas L."/>
            <person name="Rohde M."/>
            <person name="Galperin M.Y."/>
            <person name="Jogler C."/>
        </authorList>
    </citation>
    <scope>NUCLEOTIDE SEQUENCE [LARGE SCALE GENOMIC DNA]</scope>
    <source>
        <strain evidence="1 2">Mal4</strain>
    </source>
</reference>
<name>A0A517Z3L1_9PLAN</name>
<gene>
    <name evidence="1" type="ORF">Mal4_13820</name>
</gene>
<accession>A0A517Z3L1</accession>
<proteinExistence type="predicted"/>
<evidence type="ECO:0000313" key="2">
    <source>
        <dbReference type="Proteomes" id="UP000320496"/>
    </source>
</evidence>
<organism evidence="1 2">
    <name type="scientific">Maioricimonas rarisocia</name>
    <dbReference type="NCBI Taxonomy" id="2528026"/>
    <lineage>
        <taxon>Bacteria</taxon>
        <taxon>Pseudomonadati</taxon>
        <taxon>Planctomycetota</taxon>
        <taxon>Planctomycetia</taxon>
        <taxon>Planctomycetales</taxon>
        <taxon>Planctomycetaceae</taxon>
        <taxon>Maioricimonas</taxon>
    </lineage>
</organism>
<sequence>MVARPRSKAKIAKRSKRCEKCGALIGRQTRCRKCHKRQ</sequence>
<dbReference type="EMBL" id="CP036275">
    <property type="protein sequence ID" value="QDU37079.1"/>
    <property type="molecule type" value="Genomic_DNA"/>
</dbReference>
<dbReference type="Proteomes" id="UP000320496">
    <property type="component" value="Chromosome"/>
</dbReference>
<dbReference type="KEGG" id="mri:Mal4_13820"/>
<evidence type="ECO:0000313" key="1">
    <source>
        <dbReference type="EMBL" id="QDU37079.1"/>
    </source>
</evidence>